<name>A0ABV6GGR2_9BACI</name>
<dbReference type="EMBL" id="JBHLVO010000013">
    <property type="protein sequence ID" value="MFC0272851.1"/>
    <property type="molecule type" value="Genomic_DNA"/>
</dbReference>
<dbReference type="RefSeq" id="WP_378935578.1">
    <property type="nucleotide sequence ID" value="NZ_JBHLVO010000013.1"/>
</dbReference>
<accession>A0ABV6GGR2</accession>
<proteinExistence type="predicted"/>
<sequence>MILKRLTEDQLNKWEQDGCLYIPYEEIYSSEVKGNLIKWVDEVQNFPETKGKWMKYYENSLKDGTKILNRIEKFSFLS</sequence>
<evidence type="ECO:0000313" key="1">
    <source>
        <dbReference type="EMBL" id="MFC0272851.1"/>
    </source>
</evidence>
<keyword evidence="2" id="KW-1185">Reference proteome</keyword>
<organism evidence="1 2">
    <name type="scientific">Metabacillus herbersteinensis</name>
    <dbReference type="NCBI Taxonomy" id="283816"/>
    <lineage>
        <taxon>Bacteria</taxon>
        <taxon>Bacillati</taxon>
        <taxon>Bacillota</taxon>
        <taxon>Bacilli</taxon>
        <taxon>Bacillales</taxon>
        <taxon>Bacillaceae</taxon>
        <taxon>Metabacillus</taxon>
    </lineage>
</organism>
<reference evidence="1 2" key="1">
    <citation type="submission" date="2024-09" db="EMBL/GenBank/DDBJ databases">
        <authorList>
            <person name="Sun Q."/>
            <person name="Mori K."/>
        </authorList>
    </citation>
    <scope>NUCLEOTIDE SEQUENCE [LARGE SCALE GENOMIC DNA]</scope>
    <source>
        <strain evidence="1 2">CCM 7228</strain>
    </source>
</reference>
<comment type="caution">
    <text evidence="1">The sequence shown here is derived from an EMBL/GenBank/DDBJ whole genome shotgun (WGS) entry which is preliminary data.</text>
</comment>
<gene>
    <name evidence="1" type="ORF">ACFFIX_15575</name>
</gene>
<evidence type="ECO:0000313" key="2">
    <source>
        <dbReference type="Proteomes" id="UP001589854"/>
    </source>
</evidence>
<protein>
    <submittedName>
        <fullName evidence="1">Uncharacterized protein</fullName>
    </submittedName>
</protein>
<dbReference type="Proteomes" id="UP001589854">
    <property type="component" value="Unassembled WGS sequence"/>
</dbReference>